<evidence type="ECO:0000256" key="1">
    <source>
        <dbReference type="SAM" id="SignalP"/>
    </source>
</evidence>
<dbReference type="Pfam" id="PF12146">
    <property type="entry name" value="Hydrolase_4"/>
    <property type="match status" value="1"/>
</dbReference>
<dbReference type="Gene3D" id="3.40.50.1820">
    <property type="entry name" value="alpha/beta hydrolase"/>
    <property type="match status" value="1"/>
</dbReference>
<evidence type="ECO:0000259" key="2">
    <source>
        <dbReference type="Pfam" id="PF12146"/>
    </source>
</evidence>
<comment type="caution">
    <text evidence="3">The sequence shown here is derived from an EMBL/GenBank/DDBJ whole genome shotgun (WGS) entry which is preliminary data.</text>
</comment>
<keyword evidence="1" id="KW-0732">Signal</keyword>
<dbReference type="AlphaFoldDB" id="A0A939PQK9"/>
<dbReference type="Proteomes" id="UP000669179">
    <property type="component" value="Unassembled WGS sequence"/>
</dbReference>
<dbReference type="SUPFAM" id="SSF53474">
    <property type="entry name" value="alpha/beta-Hydrolases"/>
    <property type="match status" value="1"/>
</dbReference>
<feature type="signal peptide" evidence="1">
    <location>
        <begin position="1"/>
        <end position="29"/>
    </location>
</feature>
<accession>A0A939PQK9</accession>
<dbReference type="InterPro" id="IPR022742">
    <property type="entry name" value="Hydrolase_4"/>
</dbReference>
<reference evidence="3" key="1">
    <citation type="submission" date="2021-03" db="EMBL/GenBank/DDBJ databases">
        <authorList>
            <person name="Kanchanasin P."/>
            <person name="Saeng-In P."/>
            <person name="Phongsopitanun W."/>
            <person name="Yuki M."/>
            <person name="Kudo T."/>
            <person name="Ohkuma M."/>
            <person name="Tanasupawat S."/>
        </authorList>
    </citation>
    <scope>NUCLEOTIDE SEQUENCE</scope>
    <source>
        <strain evidence="3">GKU 128</strain>
    </source>
</reference>
<dbReference type="EMBL" id="JAGEOJ010000020">
    <property type="protein sequence ID" value="MBO2453364.1"/>
    <property type="molecule type" value="Genomic_DNA"/>
</dbReference>
<sequence>MTAVDRRWGLAACASVLLLGLIYGRPAPAAQPAAGSAATGGTPQPGPVAGLVVHRLDVASIKPGAPGTVRMGTVAPPSPRADIVFVHGHADRLDNHAALMGAWVRAGFRVIAFDLPSHGSTHVQAIDAWSFDDLYKLVRLVERTTVARPDRPLFLAGWSFGGLVVTRLAQTPKALAGFTRPVRGLILLAPAVDVFPFVGGDGIARASTLTHPPHPAVAGPPRPVAPLLNPVFAVRLLAEAAAGRHTDLPQGLPTLVLAADERQDLYVKERSVIRWAHQNPAAQVYQCPEARHSLDNEPYPIGPAVAARTTTFLNGLTGGASRSDPTLDQTCPRR</sequence>
<organism evidence="3 4">
    <name type="scientific">Actinomadura barringtoniae</name>
    <dbReference type="NCBI Taxonomy" id="1427535"/>
    <lineage>
        <taxon>Bacteria</taxon>
        <taxon>Bacillati</taxon>
        <taxon>Actinomycetota</taxon>
        <taxon>Actinomycetes</taxon>
        <taxon>Streptosporangiales</taxon>
        <taxon>Thermomonosporaceae</taxon>
        <taxon>Actinomadura</taxon>
    </lineage>
</organism>
<gene>
    <name evidence="3" type="ORF">J4573_40165</name>
</gene>
<feature type="domain" description="Serine aminopeptidase S33" evidence="2">
    <location>
        <begin position="78"/>
        <end position="195"/>
    </location>
</feature>
<protein>
    <submittedName>
        <fullName evidence="3">Alpha/beta fold hydrolase</fullName>
    </submittedName>
</protein>
<dbReference type="GO" id="GO:0016787">
    <property type="term" value="F:hydrolase activity"/>
    <property type="evidence" value="ECO:0007669"/>
    <property type="project" value="UniProtKB-KW"/>
</dbReference>
<name>A0A939PQK9_9ACTN</name>
<evidence type="ECO:0000313" key="3">
    <source>
        <dbReference type="EMBL" id="MBO2453364.1"/>
    </source>
</evidence>
<evidence type="ECO:0000313" key="4">
    <source>
        <dbReference type="Proteomes" id="UP000669179"/>
    </source>
</evidence>
<dbReference type="PANTHER" id="PTHR11614">
    <property type="entry name" value="PHOSPHOLIPASE-RELATED"/>
    <property type="match status" value="1"/>
</dbReference>
<keyword evidence="3" id="KW-0378">Hydrolase</keyword>
<dbReference type="InterPro" id="IPR051044">
    <property type="entry name" value="MAG_DAG_Lipase"/>
</dbReference>
<feature type="chain" id="PRO_5037787917" evidence="1">
    <location>
        <begin position="30"/>
        <end position="334"/>
    </location>
</feature>
<keyword evidence="4" id="KW-1185">Reference proteome</keyword>
<dbReference type="InterPro" id="IPR029058">
    <property type="entry name" value="AB_hydrolase_fold"/>
</dbReference>
<dbReference type="RefSeq" id="WP_208261389.1">
    <property type="nucleotide sequence ID" value="NZ_JAGEOJ010000020.1"/>
</dbReference>
<proteinExistence type="predicted"/>